<protein>
    <recommendedName>
        <fullName evidence="1">N-acetyltransferase domain-containing protein</fullName>
    </recommendedName>
</protein>
<dbReference type="PANTHER" id="PTHR20905">
    <property type="entry name" value="N-ACETYLTRANSFERASE-RELATED"/>
    <property type="match status" value="1"/>
</dbReference>
<keyword evidence="3" id="KW-1185">Reference proteome</keyword>
<dbReference type="InterPro" id="IPR000182">
    <property type="entry name" value="GNAT_dom"/>
</dbReference>
<gene>
    <name evidence="2" type="ORF">FJT64_000273</name>
</gene>
<dbReference type="CDD" id="cd04301">
    <property type="entry name" value="NAT_SF"/>
    <property type="match status" value="1"/>
</dbReference>
<evidence type="ECO:0000313" key="3">
    <source>
        <dbReference type="Proteomes" id="UP000440578"/>
    </source>
</evidence>
<evidence type="ECO:0000259" key="1">
    <source>
        <dbReference type="PROSITE" id="PS51186"/>
    </source>
</evidence>
<dbReference type="PANTHER" id="PTHR20905:SF1">
    <property type="entry name" value="AT07410P-RELATED"/>
    <property type="match status" value="1"/>
</dbReference>
<feature type="domain" description="N-acetyltransferase" evidence="1">
    <location>
        <begin position="27"/>
        <end position="220"/>
    </location>
</feature>
<proteinExistence type="predicted"/>
<comment type="caution">
    <text evidence="2">The sequence shown here is derived from an EMBL/GenBank/DDBJ whole genome shotgun (WGS) entry which is preliminary data.</text>
</comment>
<dbReference type="AlphaFoldDB" id="A0A6A4WBF3"/>
<dbReference type="SUPFAM" id="SSF55729">
    <property type="entry name" value="Acyl-CoA N-acyltransferases (Nat)"/>
    <property type="match status" value="1"/>
</dbReference>
<sequence length="246" mass="27996">MSVQSAMFQRLFQRRHRTVSGMHDYNIEYVPYSRDRLDEIIELMLDTFFTREPLAMSVSSAPGSSREDVLNWLRPCISGWTHEVMLLAVDADRDKLVGATLNNVITAEDRDTWSWPRHANTEYARLVFGFTEELGHDVDVFSHFGATRVLHRCMTAVHPDYHHQGIAKVLVDTSSFELARKEGCEAVVAGVTHRAAQKILITQGFEVLQELPYLDSKTLTNSPYFDETRLGHHRSAKLMGISLTDS</sequence>
<dbReference type="Proteomes" id="UP000440578">
    <property type="component" value="Unassembled WGS sequence"/>
</dbReference>
<accession>A0A6A4WBF3</accession>
<organism evidence="2 3">
    <name type="scientific">Amphibalanus amphitrite</name>
    <name type="common">Striped barnacle</name>
    <name type="synonym">Balanus amphitrite</name>
    <dbReference type="NCBI Taxonomy" id="1232801"/>
    <lineage>
        <taxon>Eukaryota</taxon>
        <taxon>Metazoa</taxon>
        <taxon>Ecdysozoa</taxon>
        <taxon>Arthropoda</taxon>
        <taxon>Crustacea</taxon>
        <taxon>Multicrustacea</taxon>
        <taxon>Cirripedia</taxon>
        <taxon>Thoracica</taxon>
        <taxon>Thoracicalcarea</taxon>
        <taxon>Balanomorpha</taxon>
        <taxon>Balanoidea</taxon>
        <taxon>Balanidae</taxon>
        <taxon>Amphibalaninae</taxon>
        <taxon>Amphibalanus</taxon>
    </lineage>
</organism>
<dbReference type="PROSITE" id="PS51186">
    <property type="entry name" value="GNAT"/>
    <property type="match status" value="1"/>
</dbReference>
<dbReference type="OrthoDB" id="2115692at2759"/>
<name>A0A6A4WBF3_AMPAM</name>
<evidence type="ECO:0000313" key="2">
    <source>
        <dbReference type="EMBL" id="KAF0305077.1"/>
    </source>
</evidence>
<reference evidence="2 3" key="1">
    <citation type="submission" date="2019-07" db="EMBL/GenBank/DDBJ databases">
        <title>Draft genome assembly of a fouling barnacle, Amphibalanus amphitrite (Darwin, 1854): The first reference genome for Thecostraca.</title>
        <authorList>
            <person name="Kim W."/>
        </authorList>
    </citation>
    <scope>NUCLEOTIDE SEQUENCE [LARGE SCALE GENOMIC DNA]</scope>
    <source>
        <strain evidence="2">SNU_AA5</strain>
        <tissue evidence="2">Soma without cirri and trophi</tissue>
    </source>
</reference>
<dbReference type="Pfam" id="PF00583">
    <property type="entry name" value="Acetyltransf_1"/>
    <property type="match status" value="1"/>
</dbReference>
<dbReference type="EMBL" id="VIIS01000780">
    <property type="protein sequence ID" value="KAF0305077.1"/>
    <property type="molecule type" value="Genomic_DNA"/>
</dbReference>
<dbReference type="InterPro" id="IPR016181">
    <property type="entry name" value="Acyl_CoA_acyltransferase"/>
</dbReference>
<dbReference type="GO" id="GO:0008080">
    <property type="term" value="F:N-acetyltransferase activity"/>
    <property type="evidence" value="ECO:0007669"/>
    <property type="project" value="TreeGrafter"/>
</dbReference>
<dbReference type="Gene3D" id="3.40.630.30">
    <property type="match status" value="1"/>
</dbReference>